<keyword evidence="1" id="KW-0472">Membrane</keyword>
<gene>
    <name evidence="2" type="ORF">ACFQRF_01475</name>
</gene>
<keyword evidence="3" id="KW-1185">Reference proteome</keyword>
<proteinExistence type="predicted"/>
<feature type="transmembrane region" description="Helical" evidence="1">
    <location>
        <begin position="86"/>
        <end position="108"/>
    </location>
</feature>
<keyword evidence="1" id="KW-0812">Transmembrane</keyword>
<evidence type="ECO:0008006" key="4">
    <source>
        <dbReference type="Google" id="ProtNLM"/>
    </source>
</evidence>
<feature type="transmembrane region" description="Helical" evidence="1">
    <location>
        <begin position="161"/>
        <end position="180"/>
    </location>
</feature>
<name>A0ABW2KAS4_9ACTN</name>
<keyword evidence="1" id="KW-1133">Transmembrane helix</keyword>
<evidence type="ECO:0000313" key="3">
    <source>
        <dbReference type="Proteomes" id="UP001596540"/>
    </source>
</evidence>
<dbReference type="EMBL" id="JBHTBH010000001">
    <property type="protein sequence ID" value="MFC7326398.1"/>
    <property type="molecule type" value="Genomic_DNA"/>
</dbReference>
<evidence type="ECO:0000256" key="1">
    <source>
        <dbReference type="SAM" id="Phobius"/>
    </source>
</evidence>
<feature type="transmembrane region" description="Helical" evidence="1">
    <location>
        <begin position="128"/>
        <end position="149"/>
    </location>
</feature>
<feature type="transmembrane region" description="Helical" evidence="1">
    <location>
        <begin position="7"/>
        <end position="30"/>
    </location>
</feature>
<dbReference type="RefSeq" id="WP_379868161.1">
    <property type="nucleotide sequence ID" value="NZ_JBHTBH010000001.1"/>
</dbReference>
<feature type="transmembrane region" description="Helical" evidence="1">
    <location>
        <begin position="50"/>
        <end position="74"/>
    </location>
</feature>
<sequence>MRFSRTGGVAAIGFATAIVLANVLMVPAGLPHTGADPAEAAAFFGSHGGIVGLGSALTPAAWVLATVFGAAAVGALRPSERDRGEAWSLVGFAGLLLQNTTFAAVAAVRLALTQEAMAAPVLWALHDTLFTLNGTFLALALLGLSAGGLRAGLLRPWHGGLGLLSALLLFASATLAPLVVEHGGPLGLLGLTGWLMWVVWVVGYGIVLLRLPTAARSRAAAGPA</sequence>
<comment type="caution">
    <text evidence="2">The sequence shown here is derived from an EMBL/GenBank/DDBJ whole genome shotgun (WGS) entry which is preliminary data.</text>
</comment>
<feature type="transmembrane region" description="Helical" evidence="1">
    <location>
        <begin position="186"/>
        <end position="209"/>
    </location>
</feature>
<evidence type="ECO:0000313" key="2">
    <source>
        <dbReference type="EMBL" id="MFC7326398.1"/>
    </source>
</evidence>
<organism evidence="2 3">
    <name type="scientific">Marinactinospora rubrisoli</name>
    <dbReference type="NCBI Taxonomy" id="2715399"/>
    <lineage>
        <taxon>Bacteria</taxon>
        <taxon>Bacillati</taxon>
        <taxon>Actinomycetota</taxon>
        <taxon>Actinomycetes</taxon>
        <taxon>Streptosporangiales</taxon>
        <taxon>Nocardiopsidaceae</taxon>
        <taxon>Marinactinospora</taxon>
    </lineage>
</organism>
<dbReference type="Proteomes" id="UP001596540">
    <property type="component" value="Unassembled WGS sequence"/>
</dbReference>
<accession>A0ABW2KAS4</accession>
<protein>
    <recommendedName>
        <fullName evidence="4">DUF4386 domain-containing protein</fullName>
    </recommendedName>
</protein>
<reference evidence="3" key="1">
    <citation type="journal article" date="2019" name="Int. J. Syst. Evol. Microbiol.">
        <title>The Global Catalogue of Microorganisms (GCM) 10K type strain sequencing project: providing services to taxonomists for standard genome sequencing and annotation.</title>
        <authorList>
            <consortium name="The Broad Institute Genomics Platform"/>
            <consortium name="The Broad Institute Genome Sequencing Center for Infectious Disease"/>
            <person name="Wu L."/>
            <person name="Ma J."/>
        </authorList>
    </citation>
    <scope>NUCLEOTIDE SEQUENCE [LARGE SCALE GENOMIC DNA]</scope>
    <source>
        <strain evidence="3">CGMCC 4.7382</strain>
    </source>
</reference>